<protein>
    <submittedName>
        <fullName evidence="2">Uncharacterized protein</fullName>
    </submittedName>
</protein>
<reference evidence="2 4" key="2">
    <citation type="submission" date="2018-06" db="EMBL/GenBank/DDBJ databases">
        <authorList>
            <consortium name="Pathogen Informatics"/>
            <person name="Doyle S."/>
        </authorList>
    </citation>
    <scope>NUCLEOTIDE SEQUENCE [LARGE SCALE GENOMIC DNA]</scope>
    <source>
        <strain evidence="2 4">NCTC11991</strain>
    </source>
</reference>
<dbReference type="EMBL" id="LNYZ01000001">
    <property type="protein sequence ID" value="KTD80983.1"/>
    <property type="molecule type" value="Genomic_DNA"/>
</dbReference>
<evidence type="ECO:0000313" key="1">
    <source>
        <dbReference type="EMBL" id="KTD80983.1"/>
    </source>
</evidence>
<reference evidence="1 3" key="1">
    <citation type="submission" date="2015-11" db="EMBL/GenBank/DDBJ databases">
        <title>Genomic analysis of 38 Legionella species identifies large and diverse effector repertoires.</title>
        <authorList>
            <person name="Burstein D."/>
            <person name="Amaro F."/>
            <person name="Zusman T."/>
            <person name="Lifshitz Z."/>
            <person name="Cohen O."/>
            <person name="Gilbert J.A."/>
            <person name="Pupko T."/>
            <person name="Shuman H.A."/>
            <person name="Segal G."/>
        </authorList>
    </citation>
    <scope>NUCLEOTIDE SEQUENCE [LARGE SCALE GENOMIC DNA]</scope>
    <source>
        <strain evidence="1 3">SC-18-C9</strain>
    </source>
</reference>
<proteinExistence type="predicted"/>
<evidence type="ECO:0000313" key="2">
    <source>
        <dbReference type="EMBL" id="STY23329.1"/>
    </source>
</evidence>
<dbReference type="RefSeq" id="WP_058475806.1">
    <property type="nucleotide sequence ID" value="NZ_CAAAIO010000002.1"/>
</dbReference>
<keyword evidence="3" id="KW-1185">Reference proteome</keyword>
<organism evidence="2 4">
    <name type="scientific">Legionella steigerwaltii</name>
    <dbReference type="NCBI Taxonomy" id="460"/>
    <lineage>
        <taxon>Bacteria</taxon>
        <taxon>Pseudomonadati</taxon>
        <taxon>Pseudomonadota</taxon>
        <taxon>Gammaproteobacteria</taxon>
        <taxon>Legionellales</taxon>
        <taxon>Legionellaceae</taxon>
        <taxon>Legionella</taxon>
    </lineage>
</organism>
<dbReference type="Proteomes" id="UP000255110">
    <property type="component" value="Unassembled WGS sequence"/>
</dbReference>
<dbReference type="Proteomes" id="UP000054820">
    <property type="component" value="Unassembled WGS sequence"/>
</dbReference>
<dbReference type="Pfam" id="PF10282">
    <property type="entry name" value="Lactonase"/>
    <property type="match status" value="1"/>
</dbReference>
<accession>A0A378LC62</accession>
<dbReference type="AlphaFoldDB" id="A0A378LC62"/>
<dbReference type="Gene3D" id="2.130.10.10">
    <property type="entry name" value="YVTN repeat-like/Quinoprotein amine dehydrogenase"/>
    <property type="match status" value="1"/>
</dbReference>
<name>A0A378LC62_9GAMM</name>
<evidence type="ECO:0000313" key="3">
    <source>
        <dbReference type="Proteomes" id="UP000054820"/>
    </source>
</evidence>
<dbReference type="InterPro" id="IPR015943">
    <property type="entry name" value="WD40/YVTN_repeat-like_dom_sf"/>
</dbReference>
<gene>
    <name evidence="1" type="ORF">Lstg_0210</name>
    <name evidence="2" type="ORF">NCTC11991_01937</name>
</gene>
<evidence type="ECO:0000313" key="4">
    <source>
        <dbReference type="Proteomes" id="UP000255110"/>
    </source>
</evidence>
<sequence length="66" mass="6983">MPTVTRFDVDANGNLINCAPTSATPGSSSRFLVFNDNETLAYITNAASDNVSKCQVTATGTQLITR</sequence>
<dbReference type="EMBL" id="UGOY01000001">
    <property type="protein sequence ID" value="STY23329.1"/>
    <property type="molecule type" value="Genomic_DNA"/>
</dbReference>
<dbReference type="InterPro" id="IPR019405">
    <property type="entry name" value="Lactonase_7-beta_prop"/>
</dbReference>
<dbReference type="STRING" id="460.Lstg_0210"/>